<name>E1JRS6_SOLFR</name>
<dbReference type="SUPFAM" id="SSF54593">
    <property type="entry name" value="Glyoxalase/Bleomycin resistance protein/Dihydroxybiphenyl dioxygenase"/>
    <property type="match status" value="1"/>
</dbReference>
<sequence>MPIRFHSPCVFVRDMAAARAFYEEVLGQTPSLILEGYVVYAGFALWRADTAGTHIFGDALALPEGPLGRDNFELYFETEELDAAYAAVAARTAPLCAVTEQPWGQRCFRARDPEGHIIEVAEPMETVVRRMAASGLDEAAIGKATMMPAAFVRAALGS</sequence>
<dbReference type="OrthoDB" id="9797663at2"/>
<dbReference type="AlphaFoldDB" id="E1JRS6"/>
<accession>E1JRS6</accession>
<proteinExistence type="predicted"/>
<dbReference type="EMBL" id="AECZ01000002">
    <property type="protein sequence ID" value="EFL52695.1"/>
    <property type="molecule type" value="Genomic_DNA"/>
</dbReference>
<dbReference type="GO" id="GO:0051213">
    <property type="term" value="F:dioxygenase activity"/>
    <property type="evidence" value="ECO:0007669"/>
    <property type="project" value="UniProtKB-KW"/>
</dbReference>
<dbReference type="Gene3D" id="3.10.180.10">
    <property type="entry name" value="2,3-Dihydroxybiphenyl 1,2-Dioxygenase, domain 1"/>
    <property type="match status" value="1"/>
</dbReference>
<gene>
    <name evidence="2" type="ORF">DesfrDRAFT_0325</name>
</gene>
<dbReference type="PROSITE" id="PS51819">
    <property type="entry name" value="VOC"/>
    <property type="match status" value="1"/>
</dbReference>
<dbReference type="RefSeq" id="WP_005990463.1">
    <property type="nucleotide sequence ID" value="NZ_AECZ01000002.1"/>
</dbReference>
<dbReference type="InterPro" id="IPR029068">
    <property type="entry name" value="Glyas_Bleomycin-R_OHBP_Dase"/>
</dbReference>
<dbReference type="STRING" id="596151.DesfrDRAFT_0325"/>
<evidence type="ECO:0000313" key="3">
    <source>
        <dbReference type="Proteomes" id="UP000006250"/>
    </source>
</evidence>
<dbReference type="Pfam" id="PF12681">
    <property type="entry name" value="Glyoxalase_2"/>
    <property type="match status" value="1"/>
</dbReference>
<protein>
    <submittedName>
        <fullName evidence="2">Glyoxalase/bleomycin resistance protein/dioxygenase</fullName>
    </submittedName>
</protein>
<organism evidence="2 3">
    <name type="scientific">Solidesulfovibrio fructosivorans JJ]</name>
    <dbReference type="NCBI Taxonomy" id="596151"/>
    <lineage>
        <taxon>Bacteria</taxon>
        <taxon>Pseudomonadati</taxon>
        <taxon>Thermodesulfobacteriota</taxon>
        <taxon>Desulfovibrionia</taxon>
        <taxon>Desulfovibrionales</taxon>
        <taxon>Desulfovibrionaceae</taxon>
        <taxon>Solidesulfovibrio</taxon>
    </lineage>
</organism>
<dbReference type="InterPro" id="IPR025870">
    <property type="entry name" value="Glyoxalase-like_dom"/>
</dbReference>
<evidence type="ECO:0000313" key="2">
    <source>
        <dbReference type="EMBL" id="EFL52695.1"/>
    </source>
</evidence>
<comment type="caution">
    <text evidence="2">The sequence shown here is derived from an EMBL/GenBank/DDBJ whole genome shotgun (WGS) entry which is preliminary data.</text>
</comment>
<keyword evidence="2" id="KW-0223">Dioxygenase</keyword>
<keyword evidence="2" id="KW-0560">Oxidoreductase</keyword>
<keyword evidence="3" id="KW-1185">Reference proteome</keyword>
<dbReference type="InterPro" id="IPR037523">
    <property type="entry name" value="VOC_core"/>
</dbReference>
<evidence type="ECO:0000259" key="1">
    <source>
        <dbReference type="PROSITE" id="PS51819"/>
    </source>
</evidence>
<reference evidence="2 3" key="1">
    <citation type="submission" date="2010-08" db="EMBL/GenBank/DDBJ databases">
        <title>The draft genome of Desulfovibrio fructosovorans JJ.</title>
        <authorList>
            <consortium name="US DOE Joint Genome Institute (JGI-PGF)"/>
            <person name="Lucas S."/>
            <person name="Copeland A."/>
            <person name="Lapidus A."/>
            <person name="Cheng J.-F."/>
            <person name="Bruce D."/>
            <person name="Goodwin L."/>
            <person name="Pitluck S."/>
            <person name="Land M.L."/>
            <person name="Hauser L."/>
            <person name="Chang Y.-J."/>
            <person name="Jeffries C."/>
            <person name="Wall J.D."/>
            <person name="Stahl D.A."/>
            <person name="Arkin A.P."/>
            <person name="Dehal P."/>
            <person name="Stolyar S.M."/>
            <person name="Hazen T.C."/>
            <person name="Woyke T.J."/>
        </authorList>
    </citation>
    <scope>NUCLEOTIDE SEQUENCE [LARGE SCALE GENOMIC DNA]</scope>
    <source>
        <strain evidence="2 3">JJ</strain>
    </source>
</reference>
<dbReference type="Proteomes" id="UP000006250">
    <property type="component" value="Unassembled WGS sequence"/>
</dbReference>
<feature type="domain" description="VOC" evidence="1">
    <location>
        <begin position="4"/>
        <end position="123"/>
    </location>
</feature>
<dbReference type="eggNOG" id="COG0346">
    <property type="taxonomic scope" value="Bacteria"/>
</dbReference>